<dbReference type="RefSeq" id="XP_065961922.1">
    <property type="nucleotide sequence ID" value="XM_066107473.1"/>
</dbReference>
<comment type="caution">
    <text evidence="1">The sequence shown here is derived from an EMBL/GenBank/DDBJ whole genome shotgun (WGS) entry which is preliminary data.</text>
</comment>
<dbReference type="Proteomes" id="UP000245464">
    <property type="component" value="Chromosome 5"/>
</dbReference>
<evidence type="ECO:0000313" key="1">
    <source>
        <dbReference type="EMBL" id="KAF7570258.1"/>
    </source>
</evidence>
<name>A0A834RUI1_9PLEO</name>
<sequence length="34" mass="3912">MLHQQAHSQQLFRQAIVRVKQAKAPADEIALEVR</sequence>
<organism evidence="1 2">
    <name type="scientific">Pyrenophora tritici-repentis</name>
    <dbReference type="NCBI Taxonomy" id="45151"/>
    <lineage>
        <taxon>Eukaryota</taxon>
        <taxon>Fungi</taxon>
        <taxon>Dikarya</taxon>
        <taxon>Ascomycota</taxon>
        <taxon>Pezizomycotina</taxon>
        <taxon>Dothideomycetes</taxon>
        <taxon>Pleosporomycetidae</taxon>
        <taxon>Pleosporales</taxon>
        <taxon>Pleosporineae</taxon>
        <taxon>Pleosporaceae</taxon>
        <taxon>Pyrenophora</taxon>
    </lineage>
</organism>
<accession>A0A834RUI1</accession>
<dbReference type="AlphaFoldDB" id="A0A834RUI1"/>
<reference evidence="1 2" key="1">
    <citation type="journal article" date="2018" name="BMC Genomics">
        <title>Comparative genomics of the wheat fungal pathogen Pyrenophora tritici-repentis reveals chromosomal variations and genome plasticity.</title>
        <authorList>
            <person name="Moolhuijzen P."/>
            <person name="See P.T."/>
            <person name="Hane J.K."/>
            <person name="Shi G."/>
            <person name="Liu Z."/>
            <person name="Oliver R.P."/>
            <person name="Moffat C.S."/>
        </authorList>
    </citation>
    <scope>NUCLEOTIDE SEQUENCE [LARGE SCALE GENOMIC DNA]</scope>
    <source>
        <strain evidence="1">M4</strain>
    </source>
</reference>
<evidence type="ECO:0000313" key="2">
    <source>
        <dbReference type="Proteomes" id="UP000245464"/>
    </source>
</evidence>
<dbReference type="KEGG" id="ptrr:90956543"/>
<gene>
    <name evidence="1" type="ORF">PtrM4_102600</name>
</gene>
<proteinExistence type="predicted"/>
<dbReference type="GeneID" id="90956543"/>
<protein>
    <submittedName>
        <fullName evidence="1">Uncharacterized protein</fullName>
    </submittedName>
</protein>
<dbReference type="EMBL" id="NQIK02000005">
    <property type="protein sequence ID" value="KAF7570258.1"/>
    <property type="molecule type" value="Genomic_DNA"/>
</dbReference>